<keyword evidence="1 3" id="KW-0456">Lyase</keyword>
<dbReference type="NCBIfam" id="TIGR00274">
    <property type="entry name" value="N-acetylmuramic acid 6-phosphate etherase"/>
    <property type="match status" value="1"/>
</dbReference>
<feature type="active site" evidence="3">
    <location>
        <position position="113"/>
    </location>
</feature>
<dbReference type="GO" id="GO:0046348">
    <property type="term" value="P:amino sugar catabolic process"/>
    <property type="evidence" value="ECO:0007669"/>
    <property type="project" value="InterPro"/>
</dbReference>
<reference evidence="5 6" key="1">
    <citation type="submission" date="2018-03" db="EMBL/GenBank/DDBJ databases">
        <authorList>
            <person name="Gulvik C.A."/>
        </authorList>
    </citation>
    <scope>NUCLEOTIDE SEQUENCE [LARGE SCALE GENOMIC DNA]</scope>
    <source>
        <strain evidence="5 6">JCM 31581</strain>
    </source>
</reference>
<dbReference type="EC" id="4.2.1.126" evidence="3"/>
<keyword evidence="6" id="KW-1185">Reference proteome</keyword>
<dbReference type="GO" id="GO:0016835">
    <property type="term" value="F:carbon-oxygen lyase activity"/>
    <property type="evidence" value="ECO:0007669"/>
    <property type="project" value="UniProtKB-UniRule"/>
</dbReference>
<evidence type="ECO:0000256" key="2">
    <source>
        <dbReference type="ARBA" id="ARBA00023277"/>
    </source>
</evidence>
<dbReference type="SUPFAM" id="SSF53697">
    <property type="entry name" value="SIS domain"/>
    <property type="match status" value="1"/>
</dbReference>
<dbReference type="OrthoDB" id="9813395at2"/>
<dbReference type="InterPro" id="IPR040190">
    <property type="entry name" value="MURQ/GCKR"/>
</dbReference>
<evidence type="ECO:0000259" key="4">
    <source>
        <dbReference type="PROSITE" id="PS51464"/>
    </source>
</evidence>
<organism evidence="5 6">
    <name type="scientific">Vagococcus humatus</name>
    <dbReference type="NCBI Taxonomy" id="1889241"/>
    <lineage>
        <taxon>Bacteria</taxon>
        <taxon>Bacillati</taxon>
        <taxon>Bacillota</taxon>
        <taxon>Bacilli</taxon>
        <taxon>Lactobacillales</taxon>
        <taxon>Enterococcaceae</taxon>
        <taxon>Vagococcus</taxon>
    </lineage>
</organism>
<evidence type="ECO:0000313" key="5">
    <source>
        <dbReference type="EMBL" id="RST89934.1"/>
    </source>
</evidence>
<comment type="caution">
    <text evidence="5">The sequence shown here is derived from an EMBL/GenBank/DDBJ whole genome shotgun (WGS) entry which is preliminary data.</text>
</comment>
<keyword evidence="2 3" id="KW-0119">Carbohydrate metabolism</keyword>
<dbReference type="FunFam" id="3.40.50.10490:FF:000014">
    <property type="entry name" value="N-acetylmuramic acid 6-phosphate etherase"/>
    <property type="match status" value="1"/>
</dbReference>
<evidence type="ECO:0000256" key="1">
    <source>
        <dbReference type="ARBA" id="ARBA00023239"/>
    </source>
</evidence>
<dbReference type="GO" id="GO:0016803">
    <property type="term" value="F:ether hydrolase activity"/>
    <property type="evidence" value="ECO:0007669"/>
    <property type="project" value="TreeGrafter"/>
</dbReference>
<proteinExistence type="inferred from homology"/>
<dbReference type="Pfam" id="PF22645">
    <property type="entry name" value="GKRP_SIS_N"/>
    <property type="match status" value="1"/>
</dbReference>
<dbReference type="AlphaFoldDB" id="A0A429Z8B5"/>
<evidence type="ECO:0000256" key="3">
    <source>
        <dbReference type="HAMAP-Rule" id="MF_00068"/>
    </source>
</evidence>
<comment type="subunit">
    <text evidence="3">Homodimer.</text>
</comment>
<dbReference type="InterPro" id="IPR005486">
    <property type="entry name" value="Glucokinase_regulatory_CS"/>
</dbReference>
<evidence type="ECO:0000313" key="6">
    <source>
        <dbReference type="Proteomes" id="UP000277864"/>
    </source>
</evidence>
<dbReference type="Gene3D" id="3.40.50.10490">
    <property type="entry name" value="Glucose-6-phosphate isomerase like protein, domain 1"/>
    <property type="match status" value="1"/>
</dbReference>
<dbReference type="GO" id="GO:0097173">
    <property type="term" value="P:N-acetylmuramic acid catabolic process"/>
    <property type="evidence" value="ECO:0007669"/>
    <property type="project" value="UniProtKB-UniPathway"/>
</dbReference>
<dbReference type="InterPro" id="IPR046348">
    <property type="entry name" value="SIS_dom_sf"/>
</dbReference>
<name>A0A429Z8B5_9ENTE</name>
<dbReference type="NCBIfam" id="NF003915">
    <property type="entry name" value="PRK05441.1"/>
    <property type="match status" value="1"/>
</dbReference>
<dbReference type="InterPro" id="IPR005488">
    <property type="entry name" value="Etherase_MurQ"/>
</dbReference>
<comment type="miscellaneous">
    <text evidence="3">A lyase-type mechanism (elimination/hydration) is suggested for the cleavage of the lactyl ether bond of MurNAc 6-phosphate, with the formation of an alpha,beta-unsaturated aldehyde intermediate with (E)-stereochemistry, followed by the syn addition of water to give product.</text>
</comment>
<dbReference type="PANTHER" id="PTHR10088:SF4">
    <property type="entry name" value="GLUCOKINASE REGULATORY PROTEIN"/>
    <property type="match status" value="1"/>
</dbReference>
<dbReference type="HAMAP" id="MF_00068">
    <property type="entry name" value="MurQ"/>
    <property type="match status" value="1"/>
</dbReference>
<dbReference type="UniPathway" id="UPA00342"/>
<dbReference type="EMBL" id="PXZH01000001">
    <property type="protein sequence ID" value="RST89934.1"/>
    <property type="molecule type" value="Genomic_DNA"/>
</dbReference>
<gene>
    <name evidence="3 5" type="primary">murQ</name>
    <name evidence="5" type="ORF">C7P63_02325</name>
</gene>
<accession>A0A429Z8B5</accession>
<feature type="domain" description="SIS" evidence="4">
    <location>
        <begin position="54"/>
        <end position="217"/>
    </location>
</feature>
<dbReference type="NCBIfam" id="NF009222">
    <property type="entry name" value="PRK12570.1"/>
    <property type="match status" value="1"/>
</dbReference>
<dbReference type="InterPro" id="IPR001347">
    <property type="entry name" value="SIS_dom"/>
</dbReference>
<dbReference type="Gene3D" id="1.10.8.1080">
    <property type="match status" value="1"/>
</dbReference>
<feature type="active site" description="Proton donor" evidence="3">
    <location>
        <position position="82"/>
    </location>
</feature>
<dbReference type="PROSITE" id="PS51464">
    <property type="entry name" value="SIS"/>
    <property type="match status" value="1"/>
</dbReference>
<comment type="function">
    <text evidence="3">Specifically catalyzes the cleavage of the D-lactyl ether substituent of MurNAc 6-phosphate, producing GlcNAc 6-phosphate and D-lactate.</text>
</comment>
<dbReference type="PANTHER" id="PTHR10088">
    <property type="entry name" value="GLUCOKINASE REGULATORY PROTEIN"/>
    <property type="match status" value="1"/>
</dbReference>
<dbReference type="Proteomes" id="UP000277864">
    <property type="component" value="Unassembled WGS sequence"/>
</dbReference>
<dbReference type="RefSeq" id="WP_125942548.1">
    <property type="nucleotide sequence ID" value="NZ_PXZH01000001.1"/>
</dbReference>
<dbReference type="GO" id="GO:0097367">
    <property type="term" value="F:carbohydrate derivative binding"/>
    <property type="evidence" value="ECO:0007669"/>
    <property type="project" value="InterPro"/>
</dbReference>
<comment type="pathway">
    <text evidence="3">Amino-sugar metabolism; N-acetylmuramate degradation.</text>
</comment>
<comment type="similarity">
    <text evidence="3">Belongs to the GCKR-like family. MurNAc-6-P etherase subfamily.</text>
</comment>
<dbReference type="PROSITE" id="PS01272">
    <property type="entry name" value="GCKR"/>
    <property type="match status" value="1"/>
</dbReference>
<dbReference type="GO" id="GO:0009254">
    <property type="term" value="P:peptidoglycan turnover"/>
    <property type="evidence" value="ECO:0007669"/>
    <property type="project" value="TreeGrafter"/>
</dbReference>
<protein>
    <recommendedName>
        <fullName evidence="3">N-acetylmuramic acid 6-phosphate etherase</fullName>
        <shortName evidence="3">MurNAc-6-P etherase</shortName>
        <ecNumber evidence="3">4.2.1.126</ecNumber>
    </recommendedName>
    <alternativeName>
        <fullName evidence="3">N-acetylmuramic acid 6-phosphate hydrolase</fullName>
    </alternativeName>
    <alternativeName>
        <fullName evidence="3">N-acetylmuramic acid 6-phosphate lyase</fullName>
    </alternativeName>
</protein>
<comment type="catalytic activity">
    <reaction evidence="3">
        <text>N-acetyl-D-muramate 6-phosphate + H2O = N-acetyl-D-glucosamine 6-phosphate + (R)-lactate</text>
        <dbReference type="Rhea" id="RHEA:26410"/>
        <dbReference type="ChEBI" id="CHEBI:15377"/>
        <dbReference type="ChEBI" id="CHEBI:16004"/>
        <dbReference type="ChEBI" id="CHEBI:57513"/>
        <dbReference type="ChEBI" id="CHEBI:58722"/>
        <dbReference type="EC" id="4.2.1.126"/>
    </reaction>
</comment>
<dbReference type="CDD" id="cd05007">
    <property type="entry name" value="SIS_Etherase"/>
    <property type="match status" value="1"/>
</dbReference>
<sequence>MLDKLTTETRNPNTMNIDELNGEEIAQIINQEDQQVALAVKEVLPEIGQAIELVSERFQGGGRLIYIGAGTSGRLGALDAIELTPTYSVPSDQAFGILAGGNQAMYEAVEGAEDSKELAITDLKEHHLTEKDVVISIAASGRTPYAISAIEYGNQVGALTIAVTCNQHSQMNQLAQVGIAPVVGPEVITGSTRMKAGTAQKMVLNMLSTGVMIRSGKVYQNLMVHVQPTNEKLVARSIQIISEATGLSQEQSKYYFDESHQEVATAIVMAKTGKNYQESVQLLKKHQGRIVDAIGD</sequence>